<evidence type="ECO:0000313" key="2">
    <source>
        <dbReference type="Proteomes" id="UP000184609"/>
    </source>
</evidence>
<dbReference type="STRING" id="1073327.SAMN04488108_1885"/>
<keyword evidence="2" id="KW-1185">Reference proteome</keyword>
<organism evidence="1 2">
    <name type="scientific">Algoriphagus zhangzhouensis</name>
    <dbReference type="NCBI Taxonomy" id="1073327"/>
    <lineage>
        <taxon>Bacteria</taxon>
        <taxon>Pseudomonadati</taxon>
        <taxon>Bacteroidota</taxon>
        <taxon>Cytophagia</taxon>
        <taxon>Cytophagales</taxon>
        <taxon>Cyclobacteriaceae</taxon>
        <taxon>Algoriphagus</taxon>
    </lineage>
</organism>
<dbReference type="Proteomes" id="UP000184609">
    <property type="component" value="Unassembled WGS sequence"/>
</dbReference>
<dbReference type="RefSeq" id="WP_073571511.1">
    <property type="nucleotide sequence ID" value="NZ_FRXN01000002.1"/>
</dbReference>
<dbReference type="AlphaFoldDB" id="A0A1M7ZB72"/>
<dbReference type="OrthoDB" id="833511at2"/>
<accession>A0A1M7ZB72</accession>
<proteinExistence type="predicted"/>
<evidence type="ECO:0008006" key="3">
    <source>
        <dbReference type="Google" id="ProtNLM"/>
    </source>
</evidence>
<dbReference type="InterPro" id="IPR025316">
    <property type="entry name" value="DUF4221"/>
</dbReference>
<protein>
    <recommendedName>
        <fullName evidence="3">DUF4221 domain-containing protein</fullName>
    </recommendedName>
</protein>
<reference evidence="2" key="1">
    <citation type="submission" date="2016-12" db="EMBL/GenBank/DDBJ databases">
        <authorList>
            <person name="Varghese N."/>
            <person name="Submissions S."/>
        </authorList>
    </citation>
    <scope>NUCLEOTIDE SEQUENCE [LARGE SCALE GENOMIC DNA]</scope>
    <source>
        <strain evidence="2">DSM 25035</strain>
    </source>
</reference>
<evidence type="ECO:0000313" key="1">
    <source>
        <dbReference type="EMBL" id="SHO62113.1"/>
    </source>
</evidence>
<dbReference type="PROSITE" id="PS51257">
    <property type="entry name" value="PROKAR_LIPOPROTEIN"/>
    <property type="match status" value="1"/>
</dbReference>
<dbReference type="Pfam" id="PF13970">
    <property type="entry name" value="DUF4221"/>
    <property type="match status" value="1"/>
</dbReference>
<name>A0A1M7ZB72_9BACT</name>
<sequence length="392" mass="45632">MKRFLLFLFWVVIFSCSPKKEKPQEIPKAFDNHTFEYTLDTVFIDSGDSLPYLDMDLVSSDYVPSEGLLYNLNPGTGRVDVYDIEAQKLKKHIQFEVTGPNGIKKYFPTGIKKTKSGDLIIRDYFEILRMGSDTKLLDSYSLQNHKLLGDDLGESQEISGMGEISEDGSFFASYYGYFPSNGRILGLATVDLVSKSLKLIPVNFKDQSEKYLIRWEYREGKNMLVPEYKFLTLDGPNIIATNSYKNELWYYDAKKDSLFYRAYKSNLISNVKRGNFRKKVGSMQDLNSAKKRKFQEVVFGPIIKDPTKRLFYRYSREVQQEPEKEKRYFRFVLSVFDADLDVIHEEKLDLSVFIPGEYFANKTFVHKGMLYTFLNVRDQIAFVRLKPSISYE</sequence>
<gene>
    <name evidence="1" type="ORF">SAMN04488108_1885</name>
</gene>
<dbReference type="EMBL" id="FRXN01000002">
    <property type="protein sequence ID" value="SHO62113.1"/>
    <property type="molecule type" value="Genomic_DNA"/>
</dbReference>